<evidence type="ECO:0000313" key="4">
    <source>
        <dbReference type="EMBL" id="CAH2320188.1"/>
    </source>
</evidence>
<keyword evidence="1" id="KW-1133">Transmembrane helix</keyword>
<keyword evidence="1" id="KW-0812">Transmembrane</keyword>
<keyword evidence="1" id="KW-0472">Membrane</keyword>
<dbReference type="InterPro" id="IPR036116">
    <property type="entry name" value="FN3_sf"/>
</dbReference>
<accession>A0AAD1WP76</accession>
<keyword evidence="4" id="KW-0675">Receptor</keyword>
<dbReference type="SUPFAM" id="SSF49265">
    <property type="entry name" value="Fibronectin type III"/>
    <property type="match status" value="3"/>
</dbReference>
<dbReference type="CDD" id="cd00063">
    <property type="entry name" value="FN3"/>
    <property type="match status" value="1"/>
</dbReference>
<proteinExistence type="predicted"/>
<dbReference type="Pfam" id="PF01108">
    <property type="entry name" value="Tissue_fac"/>
    <property type="match status" value="2"/>
</dbReference>
<dbReference type="InterPro" id="IPR003961">
    <property type="entry name" value="FN3_dom"/>
</dbReference>
<name>A0AAD1WP76_PELCU</name>
<feature type="domain" description="Fibronectin type-III" evidence="3">
    <location>
        <begin position="130"/>
        <end position="223"/>
    </location>
</feature>
<feature type="chain" id="PRO_5042235667" evidence="2">
    <location>
        <begin position="23"/>
        <end position="616"/>
    </location>
</feature>
<keyword evidence="5" id="KW-1185">Reference proteome</keyword>
<dbReference type="InterPro" id="IPR013783">
    <property type="entry name" value="Ig-like_fold"/>
</dbReference>
<dbReference type="GO" id="GO:0005886">
    <property type="term" value="C:plasma membrane"/>
    <property type="evidence" value="ECO:0007669"/>
    <property type="project" value="TreeGrafter"/>
</dbReference>
<feature type="transmembrane region" description="Helical" evidence="1">
    <location>
        <begin position="334"/>
        <end position="360"/>
    </location>
</feature>
<dbReference type="PROSITE" id="PS50853">
    <property type="entry name" value="FN3"/>
    <property type="match status" value="1"/>
</dbReference>
<dbReference type="EMBL" id="OW240921">
    <property type="protein sequence ID" value="CAH2320188.1"/>
    <property type="molecule type" value="Genomic_DNA"/>
</dbReference>
<dbReference type="PANTHER" id="PTHR20859">
    <property type="entry name" value="INTERFERON/INTERLEUKIN RECEPTOR"/>
    <property type="match status" value="1"/>
</dbReference>
<protein>
    <submittedName>
        <fullName evidence="4">Interleukin-10 receptor subunit alpha</fullName>
    </submittedName>
</protein>
<dbReference type="InterPro" id="IPR015373">
    <property type="entry name" value="Interferon/interleukin_rcp_dom"/>
</dbReference>
<evidence type="ECO:0000256" key="2">
    <source>
        <dbReference type="SAM" id="SignalP"/>
    </source>
</evidence>
<dbReference type="GO" id="GO:0004896">
    <property type="term" value="F:cytokine receptor activity"/>
    <property type="evidence" value="ECO:0007669"/>
    <property type="project" value="TreeGrafter"/>
</dbReference>
<evidence type="ECO:0000256" key="1">
    <source>
        <dbReference type="SAM" id="Phobius"/>
    </source>
</evidence>
<evidence type="ECO:0000259" key="3">
    <source>
        <dbReference type="PROSITE" id="PS50853"/>
    </source>
</evidence>
<dbReference type="Proteomes" id="UP001295444">
    <property type="component" value="Chromosome 10"/>
</dbReference>
<gene>
    <name evidence="4" type="ORF">PECUL_23A031451</name>
</gene>
<dbReference type="InterPro" id="IPR050650">
    <property type="entry name" value="Type-II_Cytokine-TF_Rcpt"/>
</dbReference>
<feature type="signal peptide" evidence="2">
    <location>
        <begin position="1"/>
        <end position="22"/>
    </location>
</feature>
<dbReference type="PANTHER" id="PTHR20859:SF90">
    <property type="entry name" value="INTERLEUKIN-10 RECEPTOR SUBUNIT ALPHA"/>
    <property type="match status" value="1"/>
</dbReference>
<evidence type="ECO:0000313" key="5">
    <source>
        <dbReference type="Proteomes" id="UP001295444"/>
    </source>
</evidence>
<keyword evidence="2" id="KW-0732">Signal</keyword>
<sequence>MADFVFLLLVRAALCLITPVRADSLSAPEDVYYENDFLTWTPADSNIDGNSYEVEYSGYGSGIWKPVPHCSPTLNLTCYLEVKTLPEAEGYYGRVRTISGKQTSKWVQTELKLNSTNSNSKSDEGDILSVPQKVHFELEFFPHLLKWSPPNSTTDNITYEVQYIRYGGLWEPVPHCSPTFDLSCDLTVETLPEALGYYGRVRSVSGNQTSEWVRTNRYTSKDVKLSPPSVDLHVDGSSFIVHLTLPKIEYMNLTQRFEDIFPFSRVYTIHVRRTSDNHTFEQEEDELQFLIPDLAGGHEYCVSVQTSVTSRGNIGKLSKEHCAWLPVNEVDSSVLVIVASSILAIVAFLIFFNIFICFYLRKRVKTPPALSLIKRSWSWIDRPATPTAEGKISLHWESELTDHLMLEPRNSLLRSSADSGFGSQILTGRCIMPLNGFSKYDREDTDPDTNRSQTTQIMDIPVNRQNSEIHGDDSGISLSTDSPVLKRSCSIRGSIYEKDFESSEDSSKEILENEVSGYLKQPVSKDAPIDVEDKDIQKTWQLSTSDYHKQGSENLYNCHSDFQGHCDDLQGPWTQIPEGFTSTVPLTPAFSPFSRVLLDLGVNPLSLGDVELVDIS</sequence>
<reference evidence="4" key="1">
    <citation type="submission" date="2022-03" db="EMBL/GenBank/DDBJ databases">
        <authorList>
            <person name="Alioto T."/>
            <person name="Alioto T."/>
            <person name="Gomez Garrido J."/>
        </authorList>
    </citation>
    <scope>NUCLEOTIDE SEQUENCE</scope>
</reference>
<dbReference type="Pfam" id="PF09294">
    <property type="entry name" value="Interfer-bind"/>
    <property type="match status" value="1"/>
</dbReference>
<dbReference type="AlphaFoldDB" id="A0AAD1WP76"/>
<organism evidence="4 5">
    <name type="scientific">Pelobates cultripes</name>
    <name type="common">Western spadefoot toad</name>
    <dbReference type="NCBI Taxonomy" id="61616"/>
    <lineage>
        <taxon>Eukaryota</taxon>
        <taxon>Metazoa</taxon>
        <taxon>Chordata</taxon>
        <taxon>Craniata</taxon>
        <taxon>Vertebrata</taxon>
        <taxon>Euteleostomi</taxon>
        <taxon>Amphibia</taxon>
        <taxon>Batrachia</taxon>
        <taxon>Anura</taxon>
        <taxon>Pelobatoidea</taxon>
        <taxon>Pelobatidae</taxon>
        <taxon>Pelobates</taxon>
    </lineage>
</organism>
<dbReference type="Gene3D" id="2.60.40.10">
    <property type="entry name" value="Immunoglobulins"/>
    <property type="match status" value="3"/>
</dbReference>